<dbReference type="PANTHER" id="PTHR11319">
    <property type="entry name" value="G PROTEIN-COUPLED RECEPTOR-RELATED"/>
    <property type="match status" value="1"/>
</dbReference>
<feature type="transmembrane region" description="Helical" evidence="1">
    <location>
        <begin position="772"/>
        <end position="793"/>
    </location>
</feature>
<dbReference type="Gene3D" id="3.30.530.20">
    <property type="match status" value="1"/>
</dbReference>
<dbReference type="EMBL" id="BLQM01000255">
    <property type="protein sequence ID" value="GMH78741.1"/>
    <property type="molecule type" value="Genomic_DNA"/>
</dbReference>
<evidence type="ECO:0000313" key="4">
    <source>
        <dbReference type="EMBL" id="GMH78741.1"/>
    </source>
</evidence>
<organism evidence="4 5">
    <name type="scientific">Triparma laevis f. inornata</name>
    <dbReference type="NCBI Taxonomy" id="1714386"/>
    <lineage>
        <taxon>Eukaryota</taxon>
        <taxon>Sar</taxon>
        <taxon>Stramenopiles</taxon>
        <taxon>Ochrophyta</taxon>
        <taxon>Bolidophyceae</taxon>
        <taxon>Parmales</taxon>
        <taxon>Triparmaceae</taxon>
        <taxon>Triparma</taxon>
    </lineage>
</organism>
<evidence type="ECO:0000256" key="1">
    <source>
        <dbReference type="SAM" id="Phobius"/>
    </source>
</evidence>
<accession>A0A9W7ATA4</accession>
<dbReference type="GO" id="GO:0008289">
    <property type="term" value="F:lipid binding"/>
    <property type="evidence" value="ECO:0007669"/>
    <property type="project" value="InterPro"/>
</dbReference>
<dbReference type="InterPro" id="IPR023393">
    <property type="entry name" value="START-like_dom_sf"/>
</dbReference>
<dbReference type="SMART" id="SM01411">
    <property type="entry name" value="Ephrin_rec_like"/>
    <property type="match status" value="5"/>
</dbReference>
<dbReference type="SUPFAM" id="SSF51126">
    <property type="entry name" value="Pectin lyase-like"/>
    <property type="match status" value="1"/>
</dbReference>
<dbReference type="Proteomes" id="UP001162640">
    <property type="component" value="Unassembled WGS sequence"/>
</dbReference>
<sequence length="1410" mass="155589">MIPQSGTWMVGCDGSTFTENLVIIDVSIDYPINNQLQLYDTISMRGASKMKSGDRAMVNTGTYKCEDQNCHNTVNMFCNSHLFGAIVCTDENQSCVFDGEGRRRIFHVSGTGIDTMTLKGIRFYRGNPLENEYYSGGGMYIYAGTITLEFCLFDSCSARSGGAIYINDESSLKVYGTNFTNSDASIKSSADIYNNGNLAIFDSCPEGWTGNPQQGASLNVQGALAYGSMNSFTLSSCSVCPLGMDSPDAWHSPTSSLTCQSCLLGKFRSANEVTCTICGVGKYNSDDGTDASLHEECENCPAGKHLVNEVTDVNLHDDSEDCTICKAGKYSQEGAASCADCAKGKFLTNDGTDVNDHDEESDCTECAKGKYNQERGGTSCEACPKGKYLTHTGATSIGECQFCAKGKYNNQVGLGDYCIKCPAGKIAPSPGYSECANCITGTYASSEGLTTCTQCAKDTYSNVEGSPTCLPCQSGKWANFFGAVECQSCSQHMEWNPSKSTCVCKDTFILDGDGKCTCKAGETLINDKCATCEDGRFKDHVGTESCDVCDTDVIEGALETNGTDKTSTASCACGKGKFLDPRNPPSETPDGVCKYCIDEHLVDAKGVYCDEVGLTLATMPLKNGYWRSSKESATIVECENAESCVHSSDDELCVKGHTGPICSVCTEGFNQNAIGVCERCANASVSIGFYTFWFLVGITFSYLILRRIVGKKCFTLADVNEGVTSLTSDDEHWSQRLNAKAKILTSFYQIISKLPDTLAIQFPKIYRTFTTAINSVFNFNAIGLVSVGCFLPRSMYSFYGSLLVTTVTPILFSIILRVVTVIECRKLNAKATRAQTDETREMWSEKAKQLATKRFGVFVGLTYLIFASTTTMAFTTFLCNTYGDDLTEYLVADRSIDCNSPLHQKFKVLSVFMILVYPIGITTFYTFQLIKHRKAIKDAGNRESNMDIKHIVFLWRDYQPDYWWFEIYECFRRLSFTGFLVNFTPGSAPQLCVSVILAFISSLMYSYHQPFDRPDENTLAQVSTISIFLTLLAAIMIKFKDRLVEEHNDEFGVVLVAVNTLIFAIFGLGFLFSPAFRILKKCNQKHFHDAPLKEMGEEVAFEGNGKRGCVSDQLFIDHFKRLVESNVEEAGWTELDVVDWSGGKKKANAWLEKTGAKAEWRCADGKGMINQTRVKYKVDVDIETMATFMSSIKFTHSMAVGTFMYVLDKGEGWRQIYRAIKLPWPLRQRDVVYTEHTRREQGGDILICSRSSKEMNDSTNALSVRFGRIRADMRIAGYHLRDNGDGTTEMTFLADVDFKGSFAIGYLHRRVSQMYMKGVVDAHRNFAGKSKRAAAVSDAPTPLPFLSRAFTTVAKKGGDKGRRLTTSPMFANLHTTPSVANGLNIEMGRIIKKKTRKKGDDDDTNDIIVL</sequence>
<feature type="transmembrane region" description="Helical" evidence="1">
    <location>
        <begin position="1019"/>
        <end position="1039"/>
    </location>
</feature>
<proteinExistence type="predicted"/>
<feature type="domain" description="Tyrosine-protein kinase ephrin type A/B receptor-like" evidence="3">
    <location>
        <begin position="441"/>
        <end position="489"/>
    </location>
</feature>
<feature type="domain" description="START" evidence="2">
    <location>
        <begin position="1196"/>
        <end position="1326"/>
    </location>
</feature>
<feature type="transmembrane region" description="Helical" evidence="1">
    <location>
        <begin position="988"/>
        <end position="1007"/>
    </location>
</feature>
<feature type="transmembrane region" description="Helical" evidence="1">
    <location>
        <begin position="908"/>
        <end position="927"/>
    </location>
</feature>
<keyword evidence="1" id="KW-0812">Transmembrane</keyword>
<comment type="caution">
    <text evidence="4">The sequence shown here is derived from an EMBL/GenBank/DDBJ whole genome shotgun (WGS) entry which is preliminary data.</text>
</comment>
<dbReference type="PANTHER" id="PTHR11319:SF35">
    <property type="entry name" value="OUTER MEMBRANE PROTEIN PMPC-RELATED"/>
    <property type="match status" value="1"/>
</dbReference>
<evidence type="ECO:0000259" key="3">
    <source>
        <dbReference type="Pfam" id="PF07699"/>
    </source>
</evidence>
<dbReference type="Pfam" id="PF07699">
    <property type="entry name" value="Ephrin_rec_like"/>
    <property type="match status" value="2"/>
</dbReference>
<reference evidence="5" key="1">
    <citation type="journal article" date="2023" name="Commun. Biol.">
        <title>Genome analysis of Parmales, the sister group of diatoms, reveals the evolutionary specialization of diatoms from phago-mixotrophs to photoautotrophs.</title>
        <authorList>
            <person name="Ban H."/>
            <person name="Sato S."/>
            <person name="Yoshikawa S."/>
            <person name="Yamada K."/>
            <person name="Nakamura Y."/>
            <person name="Ichinomiya M."/>
            <person name="Sato N."/>
            <person name="Blanc-Mathieu R."/>
            <person name="Endo H."/>
            <person name="Kuwata A."/>
            <person name="Ogata H."/>
        </authorList>
    </citation>
    <scope>NUCLEOTIDE SEQUENCE [LARGE SCALE GENOMIC DNA]</scope>
</reference>
<evidence type="ECO:0008006" key="6">
    <source>
        <dbReference type="Google" id="ProtNLM"/>
    </source>
</evidence>
<dbReference type="Pfam" id="PF01852">
    <property type="entry name" value="START"/>
    <property type="match status" value="1"/>
</dbReference>
<feature type="domain" description="Tyrosine-protein kinase ephrin type A/B receptor-like" evidence="3">
    <location>
        <begin position="358"/>
        <end position="400"/>
    </location>
</feature>
<evidence type="ECO:0000259" key="2">
    <source>
        <dbReference type="Pfam" id="PF01852"/>
    </source>
</evidence>
<feature type="transmembrane region" description="Helical" evidence="1">
    <location>
        <begin position="855"/>
        <end position="878"/>
    </location>
</feature>
<feature type="transmembrane region" description="Helical" evidence="1">
    <location>
        <begin position="687"/>
        <end position="705"/>
    </location>
</feature>
<evidence type="ECO:0000313" key="5">
    <source>
        <dbReference type="Proteomes" id="UP001162640"/>
    </source>
</evidence>
<dbReference type="InterPro" id="IPR009030">
    <property type="entry name" value="Growth_fac_rcpt_cys_sf"/>
</dbReference>
<protein>
    <recommendedName>
        <fullName evidence="6">Tyrosine-protein kinase ephrin type A/B receptor-like domain-containing protein</fullName>
    </recommendedName>
</protein>
<gene>
    <name evidence="4" type="ORF">TL16_g07921</name>
</gene>
<dbReference type="InterPro" id="IPR011050">
    <property type="entry name" value="Pectin_lyase_fold/virulence"/>
</dbReference>
<dbReference type="SUPFAM" id="SSF57184">
    <property type="entry name" value="Growth factor receptor domain"/>
    <property type="match status" value="2"/>
</dbReference>
<name>A0A9W7ATA4_9STRA</name>
<dbReference type="InterPro" id="IPR011641">
    <property type="entry name" value="Tyr-kin_ephrin_A/B_rcpt-like"/>
</dbReference>
<dbReference type="Gene3D" id="2.10.50.10">
    <property type="entry name" value="Tumor Necrosis Factor Receptor, subunit A, domain 2"/>
    <property type="match status" value="3"/>
</dbReference>
<dbReference type="InterPro" id="IPR002913">
    <property type="entry name" value="START_lipid-bd_dom"/>
</dbReference>
<dbReference type="SUPFAM" id="SSF55961">
    <property type="entry name" value="Bet v1-like"/>
    <property type="match status" value="1"/>
</dbReference>
<feature type="transmembrane region" description="Helical" evidence="1">
    <location>
        <begin position="1051"/>
        <end position="1072"/>
    </location>
</feature>
<feature type="transmembrane region" description="Helical" evidence="1">
    <location>
        <begin position="799"/>
        <end position="820"/>
    </location>
</feature>
<keyword evidence="1" id="KW-1133">Transmembrane helix</keyword>
<keyword evidence="1" id="KW-0472">Membrane</keyword>